<proteinExistence type="predicted"/>
<name>A0A2V1D660_9PLEO</name>
<reference evidence="1 2" key="1">
    <citation type="journal article" date="2018" name="Sci. Rep.">
        <title>Comparative genomics provides insights into the lifestyle and reveals functional heterogeneity of dark septate endophytic fungi.</title>
        <authorList>
            <person name="Knapp D.G."/>
            <person name="Nemeth J.B."/>
            <person name="Barry K."/>
            <person name="Hainaut M."/>
            <person name="Henrissat B."/>
            <person name="Johnson J."/>
            <person name="Kuo A."/>
            <person name="Lim J.H.P."/>
            <person name="Lipzen A."/>
            <person name="Nolan M."/>
            <person name="Ohm R.A."/>
            <person name="Tamas L."/>
            <person name="Grigoriev I.V."/>
            <person name="Spatafora J.W."/>
            <person name="Nagy L.G."/>
            <person name="Kovacs G.M."/>
        </authorList>
    </citation>
    <scope>NUCLEOTIDE SEQUENCE [LARGE SCALE GENOMIC DNA]</scope>
    <source>
        <strain evidence="1 2">DSE2036</strain>
    </source>
</reference>
<evidence type="ECO:0000313" key="2">
    <source>
        <dbReference type="Proteomes" id="UP000244855"/>
    </source>
</evidence>
<accession>A0A2V1D660</accession>
<organism evidence="1 2">
    <name type="scientific">Periconia macrospinosa</name>
    <dbReference type="NCBI Taxonomy" id="97972"/>
    <lineage>
        <taxon>Eukaryota</taxon>
        <taxon>Fungi</taxon>
        <taxon>Dikarya</taxon>
        <taxon>Ascomycota</taxon>
        <taxon>Pezizomycotina</taxon>
        <taxon>Dothideomycetes</taxon>
        <taxon>Pleosporomycetidae</taxon>
        <taxon>Pleosporales</taxon>
        <taxon>Massarineae</taxon>
        <taxon>Periconiaceae</taxon>
        <taxon>Periconia</taxon>
    </lineage>
</organism>
<evidence type="ECO:0000313" key="1">
    <source>
        <dbReference type="EMBL" id="PVH93521.1"/>
    </source>
</evidence>
<dbReference type="Proteomes" id="UP000244855">
    <property type="component" value="Unassembled WGS sequence"/>
</dbReference>
<dbReference type="EMBL" id="KZ805583">
    <property type="protein sequence ID" value="PVH93521.1"/>
    <property type="molecule type" value="Genomic_DNA"/>
</dbReference>
<keyword evidence="2" id="KW-1185">Reference proteome</keyword>
<protein>
    <submittedName>
        <fullName evidence="1">Uncharacterized protein</fullName>
    </submittedName>
</protein>
<dbReference type="AlphaFoldDB" id="A0A2V1D660"/>
<gene>
    <name evidence="1" type="ORF">DM02DRAFT_661865</name>
</gene>
<sequence>MSFRRTRTDASAAPSSLLALGSLTSSSRYRSNYPRFRAGTLPCHRIRVSESLLQTPLAYQHVLLLLGFTLQALTILSINSVTAGSLNACTRAVLSACFRSSYKDEFDIALLPERLAPVFGR</sequence>